<dbReference type="AlphaFoldDB" id="A0A9W6HWW7"/>
<keyword evidence="1" id="KW-0812">Transmembrane</keyword>
<evidence type="ECO:0000256" key="1">
    <source>
        <dbReference type="SAM" id="Phobius"/>
    </source>
</evidence>
<proteinExistence type="predicted"/>
<keyword evidence="1" id="KW-1133">Transmembrane helix</keyword>
<dbReference type="EMBL" id="BSEV01000001">
    <property type="protein sequence ID" value="GLK06844.1"/>
    <property type="molecule type" value="Genomic_DNA"/>
</dbReference>
<feature type="transmembrane region" description="Helical" evidence="1">
    <location>
        <begin position="190"/>
        <end position="207"/>
    </location>
</feature>
<dbReference type="Proteomes" id="UP001143474">
    <property type="component" value="Unassembled WGS sequence"/>
</dbReference>
<reference evidence="2" key="2">
    <citation type="submission" date="2023-01" db="EMBL/GenBank/DDBJ databases">
        <authorList>
            <person name="Sun Q."/>
            <person name="Evtushenko L."/>
        </authorList>
    </citation>
    <scope>NUCLEOTIDE SEQUENCE</scope>
    <source>
        <strain evidence="2">VKM Ac-2007</strain>
    </source>
</reference>
<keyword evidence="1" id="KW-0472">Membrane</keyword>
<name>A0A9W6HWW7_9ACTN</name>
<reference evidence="2" key="1">
    <citation type="journal article" date="2014" name="Int. J. Syst. Evol. Microbiol.">
        <title>Complete genome sequence of Corynebacterium casei LMG S-19264T (=DSM 44701T), isolated from a smear-ripened cheese.</title>
        <authorList>
            <consortium name="US DOE Joint Genome Institute (JGI-PGF)"/>
            <person name="Walter F."/>
            <person name="Albersmeier A."/>
            <person name="Kalinowski J."/>
            <person name="Ruckert C."/>
        </authorList>
    </citation>
    <scope>NUCLEOTIDE SEQUENCE</scope>
    <source>
        <strain evidence="2">VKM Ac-2007</strain>
    </source>
</reference>
<accession>A0A9W6HWW7</accession>
<feature type="transmembrane region" description="Helical" evidence="1">
    <location>
        <begin position="228"/>
        <end position="248"/>
    </location>
</feature>
<sequence length="249" mass="27641">MGADMQGGHTVVPAWSTAPAWKGVPYGARLVLLFVLALSTVVVHLNQDPTLRGAEELVSDLRAGTVTEIVYDRDWPAYGTLTWANGPLSWNEAYFDPPDDVWDPVTTRLVRPVLERRQAEFLDRVRAAADPSVEITRSGGFQRFGLAGMLMGSPAYARWWEPFAPLAVAAELLAWLLMLTRGDNRLASRWAWLWMFLVGGSLLYVLLEPYPLWRGPQEALPTRPRLDGTQGFALAVAIFFGLGMVAAWT</sequence>
<comment type="caution">
    <text evidence="2">The sequence shown here is derived from an EMBL/GenBank/DDBJ whole genome shotgun (WGS) entry which is preliminary data.</text>
</comment>
<keyword evidence="3" id="KW-1185">Reference proteome</keyword>
<gene>
    <name evidence="2" type="ORF">GCM10017600_02490</name>
</gene>
<organism evidence="2 3">
    <name type="scientific">Streptosporangium carneum</name>
    <dbReference type="NCBI Taxonomy" id="47481"/>
    <lineage>
        <taxon>Bacteria</taxon>
        <taxon>Bacillati</taxon>
        <taxon>Actinomycetota</taxon>
        <taxon>Actinomycetes</taxon>
        <taxon>Streptosporangiales</taxon>
        <taxon>Streptosporangiaceae</taxon>
        <taxon>Streptosporangium</taxon>
    </lineage>
</organism>
<protein>
    <submittedName>
        <fullName evidence="2">Uncharacterized protein</fullName>
    </submittedName>
</protein>
<evidence type="ECO:0000313" key="3">
    <source>
        <dbReference type="Proteomes" id="UP001143474"/>
    </source>
</evidence>
<feature type="transmembrane region" description="Helical" evidence="1">
    <location>
        <begin position="159"/>
        <end position="178"/>
    </location>
</feature>
<evidence type="ECO:0000313" key="2">
    <source>
        <dbReference type="EMBL" id="GLK06844.1"/>
    </source>
</evidence>